<dbReference type="Pfam" id="PF00999">
    <property type="entry name" value="Na_H_Exchanger"/>
    <property type="match status" value="1"/>
</dbReference>
<feature type="transmembrane region" description="Helical" evidence="7">
    <location>
        <begin position="57"/>
        <end position="75"/>
    </location>
</feature>
<evidence type="ECO:0000313" key="9">
    <source>
        <dbReference type="EMBL" id="CCE85673.1"/>
    </source>
</evidence>
<dbReference type="GO" id="GO:1902600">
    <property type="term" value="P:proton transmembrane transport"/>
    <property type="evidence" value="ECO:0007669"/>
    <property type="project" value="InterPro"/>
</dbReference>
<feature type="transmembrane region" description="Helical" evidence="7">
    <location>
        <begin position="322"/>
        <end position="344"/>
    </location>
</feature>
<feature type="transmembrane region" description="Helical" evidence="7">
    <location>
        <begin position="198"/>
        <end position="219"/>
    </location>
</feature>
<dbReference type="Proteomes" id="UP000005222">
    <property type="component" value="Chromosome M"/>
</dbReference>
<feature type="transmembrane region" description="Helical" evidence="7">
    <location>
        <begin position="87"/>
        <end position="108"/>
    </location>
</feature>
<dbReference type="InterPro" id="IPR006153">
    <property type="entry name" value="Cation/H_exchanger_TM"/>
</dbReference>
<evidence type="ECO:0000259" key="8">
    <source>
        <dbReference type="Pfam" id="PF00999"/>
    </source>
</evidence>
<evidence type="ECO:0000256" key="7">
    <source>
        <dbReference type="SAM" id="Phobius"/>
    </source>
</evidence>
<feature type="transmembrane region" description="Helical" evidence="7">
    <location>
        <begin position="383"/>
        <end position="404"/>
    </location>
</feature>
<dbReference type="STRING" id="559304.G8Y4Q5"/>
<keyword evidence="4 7" id="KW-1133">Transmembrane helix</keyword>
<feature type="transmembrane region" description="Helical" evidence="7">
    <location>
        <begin position="269"/>
        <end position="286"/>
    </location>
</feature>
<dbReference type="InterPro" id="IPR050794">
    <property type="entry name" value="CPA2_transporter"/>
</dbReference>
<protein>
    <submittedName>
        <fullName evidence="9">Piso0_005293 protein</fullName>
    </submittedName>
</protein>
<name>G8Y4Q5_PICSO</name>
<feature type="transmembrane region" description="Helical" evidence="7">
    <location>
        <begin position="416"/>
        <end position="436"/>
    </location>
</feature>
<evidence type="ECO:0000256" key="3">
    <source>
        <dbReference type="ARBA" id="ARBA00022692"/>
    </source>
</evidence>
<dbReference type="eggNOG" id="KOG1650">
    <property type="taxonomic scope" value="Eukaryota"/>
</dbReference>
<evidence type="ECO:0000256" key="4">
    <source>
        <dbReference type="ARBA" id="ARBA00022989"/>
    </source>
</evidence>
<keyword evidence="5" id="KW-0406">Ion transport</keyword>
<feature type="transmembrane region" description="Helical" evidence="7">
    <location>
        <begin position="120"/>
        <end position="145"/>
    </location>
</feature>
<evidence type="ECO:0000256" key="1">
    <source>
        <dbReference type="ARBA" id="ARBA00004141"/>
    </source>
</evidence>
<dbReference type="PANTHER" id="PTHR32468">
    <property type="entry name" value="CATION/H + ANTIPORTER"/>
    <property type="match status" value="1"/>
</dbReference>
<dbReference type="GO" id="GO:0016020">
    <property type="term" value="C:membrane"/>
    <property type="evidence" value="ECO:0007669"/>
    <property type="project" value="UniProtKB-SubCell"/>
</dbReference>
<dbReference type="InParanoid" id="G8Y4Q5"/>
<gene>
    <name evidence="9" type="primary">Piso0_005293</name>
    <name evidence="9" type="ORF">GNLVRS01_PISO0M11650g</name>
</gene>
<dbReference type="OMA" id="LIFCELP"/>
<keyword evidence="3 7" id="KW-0812">Transmembrane</keyword>
<evidence type="ECO:0000256" key="5">
    <source>
        <dbReference type="ARBA" id="ARBA00023065"/>
    </source>
</evidence>
<feature type="transmembrane region" description="Helical" evidence="7">
    <location>
        <begin position="231"/>
        <end position="248"/>
    </location>
</feature>
<organism evidence="9 10">
    <name type="scientific">Pichia sorbitophila (strain ATCC MYA-4447 / BCRC 22081 / CBS 7064 / NBRC 10061 / NRRL Y-12695)</name>
    <name type="common">Hybrid yeast</name>
    <dbReference type="NCBI Taxonomy" id="559304"/>
    <lineage>
        <taxon>Eukaryota</taxon>
        <taxon>Fungi</taxon>
        <taxon>Dikarya</taxon>
        <taxon>Ascomycota</taxon>
        <taxon>Saccharomycotina</taxon>
        <taxon>Pichiomycetes</taxon>
        <taxon>Debaryomycetaceae</taxon>
        <taxon>Millerozyma</taxon>
    </lineage>
</organism>
<feature type="domain" description="Cation/H+ exchanger transmembrane" evidence="8">
    <location>
        <begin position="38"/>
        <end position="433"/>
    </location>
</feature>
<comment type="subcellular location">
    <subcellularLocation>
        <location evidence="1">Membrane</location>
        <topology evidence="1">Multi-pass membrane protein</topology>
    </subcellularLocation>
</comment>
<evidence type="ECO:0000256" key="2">
    <source>
        <dbReference type="ARBA" id="ARBA00022448"/>
    </source>
</evidence>
<dbReference type="Gene3D" id="1.20.1530.20">
    <property type="match status" value="1"/>
</dbReference>
<sequence length="817" mass="90621">MAQDASSGSTAGIVAGGNPFDYSSSAPYTLFLFQAVFIILICQALHYPLSKLRQPRVIAEVIGGIVLGPSVLGRIPNFTQTCFPSSSIPGLTLLANIGIILFLFILGLEVDLSFMKKHLTAALSVGLINMAIPFALGCGIARGIYNDYVLEGDDSESNDPVKFTTYMVFIAVAMCITAFPVLARILTELNLIGDRVGTIVLAAGIMNDLTGWILLALVVSLANATKSVNTVYILLLAVGWFLFLYFLVKKVMYFLLRRFTNDLSTGEPSQISILFILLLVFTSSWFTDIIGVHPIFGAFMAGVIVPRDNGYVIKITEKLEDLVHIVLIPIYFAIAGLNVNLGLLNRGLDWAYIVGIILLAMFGKIVGGLFAAKLNKLLWRESLAVGILMSCKGIVEIVVLNVGLSSGIISQRVYSMFVVMALITTLSTTPLTIWVYPISYRTKLEKYLKKEITWDGKSLVTEGHDDEHDDSLSLLTETKSLEGKNIESLGNFRITKLIILMKNIESISHIMPLLHDITTSSELENNYPIDVKAIQLREFTSRTSHLLEASSHTVEEDSNVPLDLEQSNVSLLVIMKMFNDLMGNHFSSKSILSSFRNHVFSINDQVSEVSNLLIASMKIPIFKDRHIYSEVNSQVDSSDALLVKRLFSSSKCHFGVLMYNDMNRGTYEDREDAHFISAERTRPFFTVKSANIVLNQDNLLCSSDLLALHVVYKLAFNLTEINVYIISSSKSTGFAKQIECLLSEKEDVKLSINLKKDFNELEECIVKSKLSHEKELFVVANNIAKENDDRLFSEEVVRLLDISLTQGFNVLALRAAN</sequence>
<dbReference type="InterPro" id="IPR038770">
    <property type="entry name" value="Na+/solute_symporter_sf"/>
</dbReference>
<evidence type="ECO:0000256" key="6">
    <source>
        <dbReference type="ARBA" id="ARBA00023136"/>
    </source>
</evidence>
<keyword evidence="2" id="KW-0813">Transport</keyword>
<evidence type="ECO:0000313" key="10">
    <source>
        <dbReference type="Proteomes" id="UP000005222"/>
    </source>
</evidence>
<dbReference type="AlphaFoldDB" id="G8Y4Q5"/>
<keyword evidence="10" id="KW-1185">Reference proteome</keyword>
<dbReference type="HOGENOM" id="CLU_005126_10_1_1"/>
<accession>G8Y4Q5</accession>
<dbReference type="EMBL" id="FO082047">
    <property type="protein sequence ID" value="CCE85673.1"/>
    <property type="molecule type" value="Genomic_DNA"/>
</dbReference>
<feature type="transmembrane region" description="Helical" evidence="7">
    <location>
        <begin position="350"/>
        <end position="371"/>
    </location>
</feature>
<dbReference type="OrthoDB" id="2687058at2759"/>
<proteinExistence type="predicted"/>
<reference evidence="9 10" key="1">
    <citation type="journal article" date="2012" name="G3 (Bethesda)">
        <title>Pichia sorbitophila, an interspecies yeast hybrid reveals early steps of genome resolution following polyploidization.</title>
        <authorList>
            <person name="Leh Louis V."/>
            <person name="Despons L."/>
            <person name="Friedrich A."/>
            <person name="Martin T."/>
            <person name="Durrens P."/>
            <person name="Casaregola S."/>
            <person name="Neuveglise C."/>
            <person name="Fairhead C."/>
            <person name="Marck C."/>
            <person name="Cruz J.A."/>
            <person name="Straub M.L."/>
            <person name="Kugler V."/>
            <person name="Sacerdot C."/>
            <person name="Uzunov Z."/>
            <person name="Thierry A."/>
            <person name="Weiss S."/>
            <person name="Bleykasten C."/>
            <person name="De Montigny J."/>
            <person name="Jacques N."/>
            <person name="Jung P."/>
            <person name="Lemaire M."/>
            <person name="Mallet S."/>
            <person name="Morel G."/>
            <person name="Richard G.F."/>
            <person name="Sarkar A."/>
            <person name="Savel G."/>
            <person name="Schacherer J."/>
            <person name="Seret M.L."/>
            <person name="Talla E."/>
            <person name="Samson G."/>
            <person name="Jubin C."/>
            <person name="Poulain J."/>
            <person name="Vacherie B."/>
            <person name="Barbe V."/>
            <person name="Pelletier E."/>
            <person name="Sherman D.J."/>
            <person name="Westhof E."/>
            <person name="Weissenbach J."/>
            <person name="Baret P.V."/>
            <person name="Wincker P."/>
            <person name="Gaillardin C."/>
            <person name="Dujon B."/>
            <person name="Souciet J.L."/>
        </authorList>
    </citation>
    <scope>NUCLEOTIDE SEQUENCE [LARGE SCALE GENOMIC DNA]</scope>
    <source>
        <strain evidence="10">ATCC MYA-4447 / BCRC 22081 / CBS 7064 / NBRC 10061 / NRRL Y-12695</strain>
    </source>
</reference>
<dbReference type="PANTHER" id="PTHR32468:SF0">
    <property type="entry name" value="K(+)_H(+) ANTIPORTER 1"/>
    <property type="match status" value="1"/>
</dbReference>
<keyword evidence="6 7" id="KW-0472">Membrane</keyword>
<dbReference type="FunCoup" id="G8Y4Q5">
    <property type="interactions" value="285"/>
</dbReference>
<feature type="transmembrane region" description="Helical" evidence="7">
    <location>
        <begin position="26"/>
        <end position="45"/>
    </location>
</feature>
<dbReference type="GO" id="GO:0015297">
    <property type="term" value="F:antiporter activity"/>
    <property type="evidence" value="ECO:0007669"/>
    <property type="project" value="InterPro"/>
</dbReference>
<feature type="transmembrane region" description="Helical" evidence="7">
    <location>
        <begin position="165"/>
        <end position="186"/>
    </location>
</feature>